<dbReference type="Pfam" id="PF00583">
    <property type="entry name" value="Acetyltransf_1"/>
    <property type="match status" value="1"/>
</dbReference>
<keyword evidence="3" id="KW-1185">Reference proteome</keyword>
<evidence type="ECO:0000259" key="1">
    <source>
        <dbReference type="PROSITE" id="PS51186"/>
    </source>
</evidence>
<dbReference type="EMBL" id="JBFASG010000019">
    <property type="protein sequence ID" value="MEV4925107.1"/>
    <property type="molecule type" value="Genomic_DNA"/>
</dbReference>
<dbReference type="InterPro" id="IPR000182">
    <property type="entry name" value="GNAT_dom"/>
</dbReference>
<sequence length="115" mass="13121">MSEVSFATREIHVTGFRVAAMQDGIEIGHAYVYRLDNDGRDSPFALAEDLYVIEPARRQGIARLLAAESIKMAKKLGCYKLIASSRFSREGQHRRLESYGLKKWGYEFRLDFEGS</sequence>
<dbReference type="PROSITE" id="PS51186">
    <property type="entry name" value="GNAT"/>
    <property type="match status" value="1"/>
</dbReference>
<protein>
    <submittedName>
        <fullName evidence="2">GNAT family N-acetyltransferase</fullName>
        <ecNumber evidence="2">2.3.1.-</ecNumber>
    </submittedName>
</protein>
<dbReference type="GO" id="GO:0016746">
    <property type="term" value="F:acyltransferase activity"/>
    <property type="evidence" value="ECO:0007669"/>
    <property type="project" value="UniProtKB-KW"/>
</dbReference>
<organism evidence="2 3">
    <name type="scientific">Streptomyces roseoverticillatus</name>
    <dbReference type="NCBI Taxonomy" id="66429"/>
    <lineage>
        <taxon>Bacteria</taxon>
        <taxon>Bacillati</taxon>
        <taxon>Actinomycetota</taxon>
        <taxon>Actinomycetes</taxon>
        <taxon>Kitasatosporales</taxon>
        <taxon>Streptomycetaceae</taxon>
        <taxon>Streptomyces</taxon>
    </lineage>
</organism>
<feature type="domain" description="N-acetyltransferase" evidence="1">
    <location>
        <begin position="1"/>
        <end position="113"/>
    </location>
</feature>
<dbReference type="Gene3D" id="3.40.630.30">
    <property type="match status" value="1"/>
</dbReference>
<gene>
    <name evidence="2" type="ORF">AB0L03_20105</name>
</gene>
<keyword evidence="2" id="KW-0012">Acyltransferase</keyword>
<dbReference type="Proteomes" id="UP001552479">
    <property type="component" value="Unassembled WGS sequence"/>
</dbReference>
<dbReference type="InterPro" id="IPR016181">
    <property type="entry name" value="Acyl_CoA_acyltransferase"/>
</dbReference>
<dbReference type="RefSeq" id="WP_366088935.1">
    <property type="nucleotide sequence ID" value="NZ_JBFASG010000019.1"/>
</dbReference>
<evidence type="ECO:0000313" key="2">
    <source>
        <dbReference type="EMBL" id="MEV4925107.1"/>
    </source>
</evidence>
<dbReference type="SUPFAM" id="SSF55729">
    <property type="entry name" value="Acyl-CoA N-acyltransferases (Nat)"/>
    <property type="match status" value="1"/>
</dbReference>
<evidence type="ECO:0000313" key="3">
    <source>
        <dbReference type="Proteomes" id="UP001552479"/>
    </source>
</evidence>
<name>A0ABV3IXN6_9ACTN</name>
<comment type="caution">
    <text evidence="2">The sequence shown here is derived from an EMBL/GenBank/DDBJ whole genome shotgun (WGS) entry which is preliminary data.</text>
</comment>
<dbReference type="EC" id="2.3.1.-" evidence="2"/>
<proteinExistence type="predicted"/>
<accession>A0ABV3IXN6</accession>
<reference evidence="2 3" key="1">
    <citation type="submission" date="2024-06" db="EMBL/GenBank/DDBJ databases">
        <title>The Natural Products Discovery Center: Release of the First 8490 Sequenced Strains for Exploring Actinobacteria Biosynthetic Diversity.</title>
        <authorList>
            <person name="Kalkreuter E."/>
            <person name="Kautsar S.A."/>
            <person name="Yang D."/>
            <person name="Bader C.D."/>
            <person name="Teijaro C.N."/>
            <person name="Fluegel L."/>
            <person name="Davis C.M."/>
            <person name="Simpson J.R."/>
            <person name="Lauterbach L."/>
            <person name="Steele A.D."/>
            <person name="Gui C."/>
            <person name="Meng S."/>
            <person name="Li G."/>
            <person name="Viehrig K."/>
            <person name="Ye F."/>
            <person name="Su P."/>
            <person name="Kiefer A.F."/>
            <person name="Nichols A."/>
            <person name="Cepeda A.J."/>
            <person name="Yan W."/>
            <person name="Fan B."/>
            <person name="Jiang Y."/>
            <person name="Adhikari A."/>
            <person name="Zheng C.-J."/>
            <person name="Schuster L."/>
            <person name="Cowan T.M."/>
            <person name="Smanski M.J."/>
            <person name="Chevrette M.G."/>
            <person name="De Carvalho L.P.S."/>
            <person name="Shen B."/>
        </authorList>
    </citation>
    <scope>NUCLEOTIDE SEQUENCE [LARGE SCALE GENOMIC DNA]</scope>
    <source>
        <strain evidence="2 3">NPDC053791</strain>
    </source>
</reference>
<keyword evidence="2" id="KW-0808">Transferase</keyword>
<dbReference type="CDD" id="cd04301">
    <property type="entry name" value="NAT_SF"/>
    <property type="match status" value="1"/>
</dbReference>